<dbReference type="AlphaFoldDB" id="A0AAF0DGK7"/>
<gene>
    <name evidence="9" type="ORF">PRK78_003638</name>
</gene>
<evidence type="ECO:0000256" key="5">
    <source>
        <dbReference type="ARBA" id="ARBA00038359"/>
    </source>
</evidence>
<dbReference type="GO" id="GO:0016020">
    <property type="term" value="C:membrane"/>
    <property type="evidence" value="ECO:0007669"/>
    <property type="project" value="UniProtKB-SubCell"/>
</dbReference>
<feature type="transmembrane region" description="Helical" evidence="7">
    <location>
        <begin position="51"/>
        <end position="75"/>
    </location>
</feature>
<evidence type="ECO:0000259" key="8">
    <source>
        <dbReference type="Pfam" id="PF20684"/>
    </source>
</evidence>
<feature type="transmembrane region" description="Helical" evidence="7">
    <location>
        <begin position="129"/>
        <end position="151"/>
    </location>
</feature>
<evidence type="ECO:0000256" key="2">
    <source>
        <dbReference type="ARBA" id="ARBA00022692"/>
    </source>
</evidence>
<dbReference type="Proteomes" id="UP001219355">
    <property type="component" value="Chromosome 2"/>
</dbReference>
<evidence type="ECO:0000256" key="4">
    <source>
        <dbReference type="ARBA" id="ARBA00023136"/>
    </source>
</evidence>
<proteinExistence type="inferred from homology"/>
<keyword evidence="3 7" id="KW-1133">Transmembrane helix</keyword>
<dbReference type="Pfam" id="PF20684">
    <property type="entry name" value="Fung_rhodopsin"/>
    <property type="match status" value="1"/>
</dbReference>
<name>A0AAF0DGK7_9EURO</name>
<evidence type="ECO:0000256" key="3">
    <source>
        <dbReference type="ARBA" id="ARBA00022989"/>
    </source>
</evidence>
<reference evidence="9" key="1">
    <citation type="submission" date="2023-03" db="EMBL/GenBank/DDBJ databases">
        <title>Emydomyces testavorans Genome Sequence.</title>
        <authorList>
            <person name="Hoyer L."/>
        </authorList>
    </citation>
    <scope>NUCLEOTIDE SEQUENCE</scope>
    <source>
        <strain evidence="9">16-2883</strain>
    </source>
</reference>
<feature type="transmembrane region" description="Helical" evidence="7">
    <location>
        <begin position="245"/>
        <end position="266"/>
    </location>
</feature>
<feature type="compositionally biased region" description="Basic and acidic residues" evidence="6">
    <location>
        <begin position="376"/>
        <end position="387"/>
    </location>
</feature>
<keyword evidence="10" id="KW-1185">Reference proteome</keyword>
<keyword evidence="4 7" id="KW-0472">Membrane</keyword>
<dbReference type="PANTHER" id="PTHR33048:SF55">
    <property type="entry name" value="INTEGRAL MEMBRANE PROTEIN"/>
    <property type="match status" value="1"/>
</dbReference>
<sequence length="387" mass="43067">MVNIGLPTPDHPNRGWHVWVVGTVMVIVAAIFVAVRLAVRYLKGGIQMDDWTILAALISASMFTTSHNISVGHGYGMHDWDLTKDQKTAALKGIFVSQVLYKIVVTLTKTSILLLYLRVFSVARGFCRCCIAMIIFTVVSCIAYLGPTIWQCQPIHAFWDRSVPHVCISNRIIWLSYALINIVSDFVILFLPMQQVLRLQLKLRDKIALIMIFMLGGFVCITSIIRTTSFPASSQLSDVTWNTILISVWSAIEINTGIICACLPMIRKPLSFLFPNIFSASNRSTSGPYTLSYGATMGRKSRNERSTPAGEPGIPYAEDHVFMASVKPGGRDGHMRRTESEENMISLDHIDHNGTGIVKTMNVSVSESPRAGYESSRSRNEQHKLPV</sequence>
<dbReference type="EMBL" id="CP120628">
    <property type="protein sequence ID" value="WEW58170.1"/>
    <property type="molecule type" value="Genomic_DNA"/>
</dbReference>
<evidence type="ECO:0000313" key="10">
    <source>
        <dbReference type="Proteomes" id="UP001219355"/>
    </source>
</evidence>
<feature type="transmembrane region" description="Helical" evidence="7">
    <location>
        <begin position="16"/>
        <end position="39"/>
    </location>
</feature>
<comment type="subcellular location">
    <subcellularLocation>
        <location evidence="1">Membrane</location>
        <topology evidence="1">Multi-pass membrane protein</topology>
    </subcellularLocation>
</comment>
<feature type="region of interest" description="Disordered" evidence="6">
    <location>
        <begin position="365"/>
        <end position="387"/>
    </location>
</feature>
<feature type="transmembrane region" description="Helical" evidence="7">
    <location>
        <begin position="207"/>
        <end position="225"/>
    </location>
</feature>
<keyword evidence="2 7" id="KW-0812">Transmembrane</keyword>
<evidence type="ECO:0000313" key="9">
    <source>
        <dbReference type="EMBL" id="WEW58170.1"/>
    </source>
</evidence>
<feature type="transmembrane region" description="Helical" evidence="7">
    <location>
        <begin position="171"/>
        <end position="191"/>
    </location>
</feature>
<protein>
    <recommendedName>
        <fullName evidence="8">Rhodopsin domain-containing protein</fullName>
    </recommendedName>
</protein>
<comment type="similarity">
    <text evidence="5">Belongs to the SAT4 family.</text>
</comment>
<dbReference type="InterPro" id="IPR049326">
    <property type="entry name" value="Rhodopsin_dom_fungi"/>
</dbReference>
<feature type="domain" description="Rhodopsin" evidence="8">
    <location>
        <begin position="35"/>
        <end position="271"/>
    </location>
</feature>
<evidence type="ECO:0000256" key="7">
    <source>
        <dbReference type="SAM" id="Phobius"/>
    </source>
</evidence>
<evidence type="ECO:0000256" key="1">
    <source>
        <dbReference type="ARBA" id="ARBA00004141"/>
    </source>
</evidence>
<feature type="transmembrane region" description="Helical" evidence="7">
    <location>
        <begin position="95"/>
        <end position="117"/>
    </location>
</feature>
<dbReference type="InterPro" id="IPR052337">
    <property type="entry name" value="SAT4-like"/>
</dbReference>
<accession>A0AAF0DGK7</accession>
<dbReference type="PANTHER" id="PTHR33048">
    <property type="entry name" value="PTH11-LIKE INTEGRAL MEMBRANE PROTEIN (AFU_ORTHOLOGUE AFUA_5G11245)"/>
    <property type="match status" value="1"/>
</dbReference>
<evidence type="ECO:0000256" key="6">
    <source>
        <dbReference type="SAM" id="MobiDB-lite"/>
    </source>
</evidence>
<organism evidence="9 10">
    <name type="scientific">Emydomyces testavorans</name>
    <dbReference type="NCBI Taxonomy" id="2070801"/>
    <lineage>
        <taxon>Eukaryota</taxon>
        <taxon>Fungi</taxon>
        <taxon>Dikarya</taxon>
        <taxon>Ascomycota</taxon>
        <taxon>Pezizomycotina</taxon>
        <taxon>Eurotiomycetes</taxon>
        <taxon>Eurotiomycetidae</taxon>
        <taxon>Onygenales</taxon>
        <taxon>Nannizziopsiaceae</taxon>
        <taxon>Emydomyces</taxon>
    </lineage>
</organism>
<feature type="region of interest" description="Disordered" evidence="6">
    <location>
        <begin position="295"/>
        <end position="314"/>
    </location>
</feature>